<feature type="region of interest" description="Disordered" evidence="7">
    <location>
        <begin position="103"/>
        <end position="127"/>
    </location>
</feature>
<reference evidence="8" key="1">
    <citation type="journal article" date="2023" name="Plant J.">
        <title>The genome of the king protea, Protea cynaroides.</title>
        <authorList>
            <person name="Chang J."/>
            <person name="Duong T.A."/>
            <person name="Schoeman C."/>
            <person name="Ma X."/>
            <person name="Roodt D."/>
            <person name="Barker N."/>
            <person name="Li Z."/>
            <person name="Van de Peer Y."/>
            <person name="Mizrachi E."/>
        </authorList>
    </citation>
    <scope>NUCLEOTIDE SEQUENCE</scope>
    <source>
        <tissue evidence="8">Young leaves</tissue>
    </source>
</reference>
<keyword evidence="4" id="KW-0932">Cytokinin signaling pathway</keyword>
<keyword evidence="5" id="KW-0539">Nucleus</keyword>
<evidence type="ECO:0000256" key="1">
    <source>
        <dbReference type="ARBA" id="ARBA00004496"/>
    </source>
</evidence>
<comment type="similarity">
    <text evidence="6">Belongs to the SOFL plant protein family.</text>
</comment>
<evidence type="ECO:0000256" key="3">
    <source>
        <dbReference type="ARBA" id="ARBA00022712"/>
    </source>
</evidence>
<proteinExistence type="inferred from homology"/>
<dbReference type="GO" id="GO:0009736">
    <property type="term" value="P:cytokinin-activated signaling pathway"/>
    <property type="evidence" value="ECO:0007669"/>
    <property type="project" value="UniProtKB-KW"/>
</dbReference>
<dbReference type="EMBL" id="JAMYWD010000008">
    <property type="protein sequence ID" value="KAJ4963366.1"/>
    <property type="molecule type" value="Genomic_DNA"/>
</dbReference>
<dbReference type="AlphaFoldDB" id="A0A9Q0HB75"/>
<evidence type="ECO:0000256" key="4">
    <source>
        <dbReference type="ARBA" id="ARBA00022864"/>
    </source>
</evidence>
<organism evidence="8 9">
    <name type="scientific">Protea cynaroides</name>
    <dbReference type="NCBI Taxonomy" id="273540"/>
    <lineage>
        <taxon>Eukaryota</taxon>
        <taxon>Viridiplantae</taxon>
        <taxon>Streptophyta</taxon>
        <taxon>Embryophyta</taxon>
        <taxon>Tracheophyta</taxon>
        <taxon>Spermatophyta</taxon>
        <taxon>Magnoliopsida</taxon>
        <taxon>Proteales</taxon>
        <taxon>Proteaceae</taxon>
        <taxon>Protea</taxon>
    </lineage>
</organism>
<gene>
    <name evidence="8" type="ORF">NE237_023305</name>
</gene>
<dbReference type="InterPro" id="IPR044670">
    <property type="entry name" value="SOFL"/>
</dbReference>
<protein>
    <submittedName>
        <fullName evidence="8">Uncharacterized protein</fullName>
    </submittedName>
</protein>
<evidence type="ECO:0000256" key="2">
    <source>
        <dbReference type="ARBA" id="ARBA00022490"/>
    </source>
</evidence>
<dbReference type="OrthoDB" id="759087at2759"/>
<evidence type="ECO:0000256" key="6">
    <source>
        <dbReference type="ARBA" id="ARBA00024199"/>
    </source>
</evidence>
<keyword evidence="2" id="KW-0963">Cytoplasm</keyword>
<dbReference type="PANTHER" id="PTHR33347">
    <property type="entry name" value="OSJNBA0091C07.3 PROTEIN"/>
    <property type="match status" value="1"/>
</dbReference>
<comment type="subcellular location">
    <subcellularLocation>
        <location evidence="1">Cytoplasm</location>
    </subcellularLocation>
</comment>
<comment type="caution">
    <text evidence="8">The sequence shown here is derived from an EMBL/GenBank/DDBJ whole genome shotgun (WGS) entry which is preliminary data.</text>
</comment>
<dbReference type="Proteomes" id="UP001141806">
    <property type="component" value="Unassembled WGS sequence"/>
</dbReference>
<feature type="region of interest" description="Disordered" evidence="7">
    <location>
        <begin position="41"/>
        <end position="71"/>
    </location>
</feature>
<dbReference type="GO" id="GO:0009691">
    <property type="term" value="P:cytokinin biosynthetic process"/>
    <property type="evidence" value="ECO:0007669"/>
    <property type="project" value="UniProtKB-KW"/>
</dbReference>
<dbReference type="GO" id="GO:0005737">
    <property type="term" value="C:cytoplasm"/>
    <property type="evidence" value="ECO:0007669"/>
    <property type="project" value="UniProtKB-SubCell"/>
</dbReference>
<keyword evidence="9" id="KW-1185">Reference proteome</keyword>
<accession>A0A9Q0HB75</accession>
<evidence type="ECO:0000256" key="5">
    <source>
        <dbReference type="ARBA" id="ARBA00023242"/>
    </source>
</evidence>
<evidence type="ECO:0000256" key="7">
    <source>
        <dbReference type="SAM" id="MobiDB-lite"/>
    </source>
</evidence>
<evidence type="ECO:0000313" key="9">
    <source>
        <dbReference type="Proteomes" id="UP001141806"/>
    </source>
</evidence>
<feature type="compositionally biased region" description="Polar residues" evidence="7">
    <location>
        <begin position="117"/>
        <end position="127"/>
    </location>
</feature>
<sequence>MNGWVSECSSGCESGWTMYLDHSSSSANPCTVGTGFDHPLGSYGKDAKEDASEAEEEDDLSMVSDASSGPPHFHEDEDCYYYYDENAYFCSAVSSAATLAKKNGQRRRVQDHHEQHPSSSFLDDTASSPLVSLSKNKLTTLTKSQASGENVFSQGFSGNHFKGKSSFPKHFSFFESALPEKSTAKNSNAVVSSFRP</sequence>
<keyword evidence="3" id="KW-0203">Cytokinin biosynthesis</keyword>
<evidence type="ECO:0000313" key="8">
    <source>
        <dbReference type="EMBL" id="KAJ4963366.1"/>
    </source>
</evidence>
<name>A0A9Q0HB75_9MAGN</name>
<dbReference type="PANTHER" id="PTHR33347:SF1">
    <property type="entry name" value="PROTEIN SOB FIVE-LIKE 5"/>
    <property type="match status" value="1"/>
</dbReference>